<name>A0A840EYE2_9ACTN</name>
<feature type="transmembrane region" description="Helical" evidence="2">
    <location>
        <begin position="35"/>
        <end position="54"/>
    </location>
</feature>
<accession>A0A840EYE2</accession>
<feature type="transmembrane region" description="Helical" evidence="2">
    <location>
        <begin position="128"/>
        <end position="149"/>
    </location>
</feature>
<evidence type="ECO:0000313" key="4">
    <source>
        <dbReference type="Proteomes" id="UP000551501"/>
    </source>
</evidence>
<proteinExistence type="predicted"/>
<feature type="transmembrane region" description="Helical" evidence="2">
    <location>
        <begin position="161"/>
        <end position="181"/>
    </location>
</feature>
<gene>
    <name evidence="3" type="ORF">BKA16_000551</name>
</gene>
<keyword evidence="4" id="KW-1185">Reference proteome</keyword>
<feature type="transmembrane region" description="Helical" evidence="2">
    <location>
        <begin position="103"/>
        <end position="122"/>
    </location>
</feature>
<organism evidence="3 4">
    <name type="scientific">Gordonia humi</name>
    <dbReference type="NCBI Taxonomy" id="686429"/>
    <lineage>
        <taxon>Bacteria</taxon>
        <taxon>Bacillati</taxon>
        <taxon>Actinomycetota</taxon>
        <taxon>Actinomycetes</taxon>
        <taxon>Mycobacteriales</taxon>
        <taxon>Gordoniaceae</taxon>
        <taxon>Gordonia</taxon>
    </lineage>
</organism>
<dbReference type="AlphaFoldDB" id="A0A840EYE2"/>
<protein>
    <recommendedName>
        <fullName evidence="5">Tripartite tricarboxylate transporter TctB family protein</fullName>
    </recommendedName>
</protein>
<evidence type="ECO:0008006" key="5">
    <source>
        <dbReference type="Google" id="ProtNLM"/>
    </source>
</evidence>
<keyword evidence="2" id="KW-0472">Membrane</keyword>
<sequence length="186" mass="19656">MNHLPNRPGHQSRPTIGQRSTPGHSQTEHASISGAVLLILLALLFLGLFALAIATDSVPSDHRTVAFAPAFYAVTVMVGLVISFLGFVIVESFLRRRGDPASAWPRTAVAVLTVVLVLFVIACVIRLPAVALGIAVSGVGVGIALLWAVRGSRNIHRGFWVLLWICLALVAIAAIWIAVTIGDAIG</sequence>
<dbReference type="RefSeq" id="WP_246371590.1">
    <property type="nucleotide sequence ID" value="NZ_BAABHL010000079.1"/>
</dbReference>
<reference evidence="3 4" key="1">
    <citation type="submission" date="2020-08" db="EMBL/GenBank/DDBJ databases">
        <title>Sequencing the genomes of 1000 actinobacteria strains.</title>
        <authorList>
            <person name="Klenk H.-P."/>
        </authorList>
    </citation>
    <scope>NUCLEOTIDE SEQUENCE [LARGE SCALE GENOMIC DNA]</scope>
    <source>
        <strain evidence="3 4">DSM 45298</strain>
    </source>
</reference>
<dbReference type="Proteomes" id="UP000551501">
    <property type="component" value="Unassembled WGS sequence"/>
</dbReference>
<dbReference type="EMBL" id="JACIFP010000001">
    <property type="protein sequence ID" value="MBB4133999.1"/>
    <property type="molecule type" value="Genomic_DNA"/>
</dbReference>
<evidence type="ECO:0000256" key="1">
    <source>
        <dbReference type="SAM" id="MobiDB-lite"/>
    </source>
</evidence>
<keyword evidence="2" id="KW-1133">Transmembrane helix</keyword>
<feature type="region of interest" description="Disordered" evidence="1">
    <location>
        <begin position="1"/>
        <end position="27"/>
    </location>
</feature>
<feature type="compositionally biased region" description="Polar residues" evidence="1">
    <location>
        <begin position="12"/>
        <end position="27"/>
    </location>
</feature>
<evidence type="ECO:0000256" key="2">
    <source>
        <dbReference type="SAM" id="Phobius"/>
    </source>
</evidence>
<evidence type="ECO:0000313" key="3">
    <source>
        <dbReference type="EMBL" id="MBB4133999.1"/>
    </source>
</evidence>
<feature type="transmembrane region" description="Helical" evidence="2">
    <location>
        <begin position="66"/>
        <end position="91"/>
    </location>
</feature>
<comment type="caution">
    <text evidence="3">The sequence shown here is derived from an EMBL/GenBank/DDBJ whole genome shotgun (WGS) entry which is preliminary data.</text>
</comment>
<keyword evidence="2" id="KW-0812">Transmembrane</keyword>